<proteinExistence type="predicted"/>
<dbReference type="KEGG" id="aswu:HUW51_24090"/>
<gene>
    <name evidence="1" type="ORF">HUW51_24090</name>
</gene>
<evidence type="ECO:0008006" key="3">
    <source>
        <dbReference type="Google" id="ProtNLM"/>
    </source>
</evidence>
<accession>A0A7G7GEQ3</accession>
<name>A0A7G7GEQ3_9BACT</name>
<sequence>MELQTILSTDSAVIQVNLASSYIELEWLTHPSSQVFREVIIQAQTYAQEHHLTKWLCNIQQADFIESEDQKWLVKHVFTAFDPVLHHNYAYIIQPRVSEVVSAYHIHDLVELDANLQSRIKVAIFVDIDHALQWLFAPISQNEPFS</sequence>
<dbReference type="EMBL" id="CP055156">
    <property type="protein sequence ID" value="QNF35637.1"/>
    <property type="molecule type" value="Genomic_DNA"/>
</dbReference>
<protein>
    <recommendedName>
        <fullName evidence="3">STAS/SEC14 domain-containing protein</fullName>
    </recommendedName>
</protein>
<dbReference type="Proteomes" id="UP000515237">
    <property type="component" value="Chromosome"/>
</dbReference>
<evidence type="ECO:0000313" key="2">
    <source>
        <dbReference type="Proteomes" id="UP000515237"/>
    </source>
</evidence>
<dbReference type="RefSeq" id="WP_185272126.1">
    <property type="nucleotide sequence ID" value="NZ_CP055156.1"/>
</dbReference>
<keyword evidence="2" id="KW-1185">Reference proteome</keyword>
<reference evidence="1 2" key="1">
    <citation type="journal article" date="2018" name="Int. J. Syst. Evol. Microbiol.">
        <title>Adhaeribacter swui sp. nov., isolated from wet mud.</title>
        <authorList>
            <person name="Kim D.U."/>
            <person name="Kim K.W."/>
            <person name="Kang M.S."/>
            <person name="Kim J.Y."/>
            <person name="Jang J.H."/>
            <person name="Kim M.K."/>
        </authorList>
    </citation>
    <scope>NUCLEOTIDE SEQUENCE [LARGE SCALE GENOMIC DNA]</scope>
    <source>
        <strain evidence="1 2">KCTC 52873</strain>
    </source>
</reference>
<organism evidence="1 2">
    <name type="scientific">Adhaeribacter swui</name>
    <dbReference type="NCBI Taxonomy" id="2086471"/>
    <lineage>
        <taxon>Bacteria</taxon>
        <taxon>Pseudomonadati</taxon>
        <taxon>Bacteroidota</taxon>
        <taxon>Cytophagia</taxon>
        <taxon>Cytophagales</taxon>
        <taxon>Hymenobacteraceae</taxon>
        <taxon>Adhaeribacter</taxon>
    </lineage>
</organism>
<dbReference type="AlphaFoldDB" id="A0A7G7GEQ3"/>
<evidence type="ECO:0000313" key="1">
    <source>
        <dbReference type="EMBL" id="QNF35637.1"/>
    </source>
</evidence>